<dbReference type="SUPFAM" id="SSF54364">
    <property type="entry name" value="Translation initiation factor IF3, N-terminal domain"/>
    <property type="match status" value="1"/>
</dbReference>
<dbReference type="STRING" id="1801677.A2365_02260"/>
<dbReference type="EMBL" id="MHMM01000013">
    <property type="protein sequence ID" value="OGZ26935.1"/>
    <property type="molecule type" value="Genomic_DNA"/>
</dbReference>
<comment type="caution">
    <text evidence="7">The sequence shown here is derived from an EMBL/GenBank/DDBJ whole genome shotgun (WGS) entry which is preliminary data.</text>
</comment>
<accession>A0A1G2EMB4</accession>
<dbReference type="AlphaFoldDB" id="A0A1G2EMB4"/>
<dbReference type="InterPro" id="IPR001288">
    <property type="entry name" value="Translation_initiation_fac_3"/>
</dbReference>
<evidence type="ECO:0000256" key="4">
    <source>
        <dbReference type="NCBIfam" id="TIGR00168"/>
    </source>
</evidence>
<dbReference type="PANTHER" id="PTHR10938:SF0">
    <property type="entry name" value="TRANSLATION INITIATION FACTOR IF-3, MITOCHONDRIAL"/>
    <property type="match status" value="1"/>
</dbReference>
<evidence type="ECO:0000313" key="7">
    <source>
        <dbReference type="EMBL" id="OGZ26935.1"/>
    </source>
</evidence>
<feature type="domain" description="Translation initiation factor 3 N-terminal" evidence="6">
    <location>
        <begin position="12"/>
        <end position="80"/>
    </location>
</feature>
<gene>
    <name evidence="7" type="ORF">A2365_02260</name>
</gene>
<dbReference type="NCBIfam" id="TIGR00168">
    <property type="entry name" value="infC"/>
    <property type="match status" value="1"/>
</dbReference>
<dbReference type="InterPro" id="IPR036787">
    <property type="entry name" value="T_IF-3_N_sf"/>
</dbReference>
<evidence type="ECO:0000256" key="1">
    <source>
        <dbReference type="ARBA" id="ARBA00005439"/>
    </source>
</evidence>
<evidence type="ECO:0000259" key="5">
    <source>
        <dbReference type="Pfam" id="PF00707"/>
    </source>
</evidence>
<dbReference type="Gene3D" id="3.30.110.10">
    <property type="entry name" value="Translation initiation factor 3 (IF-3), C-terminal domain"/>
    <property type="match status" value="1"/>
</dbReference>
<dbReference type="Pfam" id="PF00707">
    <property type="entry name" value="IF3_C"/>
    <property type="match status" value="1"/>
</dbReference>
<organism evidence="7 8">
    <name type="scientific">Candidatus Nealsonbacteria bacterium RIFOXYB1_FULL_40_15</name>
    <dbReference type="NCBI Taxonomy" id="1801677"/>
    <lineage>
        <taxon>Bacteria</taxon>
        <taxon>Candidatus Nealsoniibacteriota</taxon>
    </lineage>
</organism>
<proteinExistence type="inferred from homology"/>
<feature type="domain" description="Translation initiation factor 3 C-terminal" evidence="5">
    <location>
        <begin position="87"/>
        <end position="173"/>
    </location>
</feature>
<protein>
    <recommendedName>
        <fullName evidence="4">Translation initiation factor IF-3</fullName>
    </recommendedName>
</protein>
<dbReference type="Proteomes" id="UP000177740">
    <property type="component" value="Unassembled WGS sequence"/>
</dbReference>
<name>A0A1G2EMB4_9BACT</name>
<evidence type="ECO:0000313" key="8">
    <source>
        <dbReference type="Proteomes" id="UP000177740"/>
    </source>
</evidence>
<dbReference type="GO" id="GO:0032790">
    <property type="term" value="P:ribosome disassembly"/>
    <property type="evidence" value="ECO:0007669"/>
    <property type="project" value="TreeGrafter"/>
</dbReference>
<reference evidence="7 8" key="1">
    <citation type="journal article" date="2016" name="Nat. Commun.">
        <title>Thousands of microbial genomes shed light on interconnected biogeochemical processes in an aquifer system.</title>
        <authorList>
            <person name="Anantharaman K."/>
            <person name="Brown C.T."/>
            <person name="Hug L.A."/>
            <person name="Sharon I."/>
            <person name="Castelle C.J."/>
            <person name="Probst A.J."/>
            <person name="Thomas B.C."/>
            <person name="Singh A."/>
            <person name="Wilkins M.J."/>
            <person name="Karaoz U."/>
            <person name="Brodie E.L."/>
            <person name="Williams K.H."/>
            <person name="Hubbard S.S."/>
            <person name="Banfield J.F."/>
        </authorList>
    </citation>
    <scope>NUCLEOTIDE SEQUENCE [LARGE SCALE GENOMIC DNA]</scope>
</reference>
<evidence type="ECO:0000256" key="2">
    <source>
        <dbReference type="ARBA" id="ARBA00022540"/>
    </source>
</evidence>
<dbReference type="GO" id="GO:0043022">
    <property type="term" value="F:ribosome binding"/>
    <property type="evidence" value="ECO:0007669"/>
    <property type="project" value="TreeGrafter"/>
</dbReference>
<dbReference type="Pfam" id="PF05198">
    <property type="entry name" value="IF3_N"/>
    <property type="match status" value="1"/>
</dbReference>
<dbReference type="InterPro" id="IPR036788">
    <property type="entry name" value="T_IF-3_C_sf"/>
</dbReference>
<dbReference type="PANTHER" id="PTHR10938">
    <property type="entry name" value="TRANSLATION INITIATION FACTOR IF-3"/>
    <property type="match status" value="1"/>
</dbReference>
<dbReference type="Gene3D" id="3.10.20.80">
    <property type="entry name" value="Translation initiation factor 3 (IF-3), N-terminal domain"/>
    <property type="match status" value="1"/>
</dbReference>
<evidence type="ECO:0000256" key="3">
    <source>
        <dbReference type="ARBA" id="ARBA00022917"/>
    </source>
</evidence>
<dbReference type="GO" id="GO:0003743">
    <property type="term" value="F:translation initiation factor activity"/>
    <property type="evidence" value="ECO:0007669"/>
    <property type="project" value="UniProtKB-UniRule"/>
</dbReference>
<evidence type="ECO:0000259" key="6">
    <source>
        <dbReference type="Pfam" id="PF05198"/>
    </source>
</evidence>
<dbReference type="SUPFAM" id="SSF55200">
    <property type="entry name" value="Translation initiation factor IF3, C-terminal domain"/>
    <property type="match status" value="1"/>
</dbReference>
<sequence>MQQTKIKIPFSNNRIRAKEVRLIDETGNQIGVISLEEALAKAKEKGLDLVQITEKVEPPVCKITDLGKYLYSLKKKERQQKHHHIGELKGIRLTFAISDHDIEVRSNQAMKFLLKGDKVLVEMRLRGREKAHQDMAREKMQRFASKIGQLLPIKIERELKKEPRGFTMIISKK</sequence>
<keyword evidence="2 7" id="KW-0396">Initiation factor</keyword>
<dbReference type="GO" id="GO:0016020">
    <property type="term" value="C:membrane"/>
    <property type="evidence" value="ECO:0007669"/>
    <property type="project" value="TreeGrafter"/>
</dbReference>
<dbReference type="GO" id="GO:0005829">
    <property type="term" value="C:cytosol"/>
    <property type="evidence" value="ECO:0007669"/>
    <property type="project" value="TreeGrafter"/>
</dbReference>
<comment type="similarity">
    <text evidence="1">Belongs to the IF-3 family.</text>
</comment>
<dbReference type="InterPro" id="IPR019815">
    <property type="entry name" value="Translation_initiation_fac_3_C"/>
</dbReference>
<keyword evidence="3" id="KW-0648">Protein biosynthesis</keyword>
<dbReference type="InterPro" id="IPR019814">
    <property type="entry name" value="Translation_initiation_fac_3_N"/>
</dbReference>